<evidence type="ECO:0000256" key="6">
    <source>
        <dbReference type="ARBA" id="ARBA00022840"/>
    </source>
</evidence>
<sequence>MISVSTLTHSLGHRLILDDISVEIPKGKITALIGPNGAGKSTLLHLIARQNPVQTGVISLDGEDIAKTASTDMALRMAVVAQELGVASRLRVRDLVGFGRWPQHQGRPTEVDKAAVEKALEEFHLLDLSDRFLDEISGGQRQRAFVAMAYVQDTDWLLLDEPLNNLDIRYAKSLMAKLRNMAEEKNKSIVIVIHDLNYALANADYFIAVKEGKVAFAGETSDVATSESLSELYDAEVNIIESDGKCFAFHH</sequence>
<dbReference type="InterPro" id="IPR017871">
    <property type="entry name" value="ABC_transporter-like_CS"/>
</dbReference>
<dbReference type="SUPFAM" id="SSF52540">
    <property type="entry name" value="P-loop containing nucleoside triphosphate hydrolases"/>
    <property type="match status" value="1"/>
</dbReference>
<dbReference type="InterPro" id="IPR003593">
    <property type="entry name" value="AAA+_ATPase"/>
</dbReference>
<evidence type="ECO:0000256" key="3">
    <source>
        <dbReference type="ARBA" id="ARBA00022475"/>
    </source>
</evidence>
<evidence type="ECO:0000256" key="8">
    <source>
        <dbReference type="ARBA" id="ARBA00023065"/>
    </source>
</evidence>
<name>A0ABT2YUP3_9GAMM</name>
<evidence type="ECO:0000256" key="5">
    <source>
        <dbReference type="ARBA" id="ARBA00022741"/>
    </source>
</evidence>
<dbReference type="CDD" id="cd03214">
    <property type="entry name" value="ABC_Iron-Siderophores_B12_Hemin"/>
    <property type="match status" value="1"/>
</dbReference>
<evidence type="ECO:0000256" key="7">
    <source>
        <dbReference type="ARBA" id="ARBA00023004"/>
    </source>
</evidence>
<dbReference type="RefSeq" id="WP_263530995.1">
    <property type="nucleotide sequence ID" value="NZ_JAOVZB010000005.1"/>
</dbReference>
<dbReference type="InterPro" id="IPR003439">
    <property type="entry name" value="ABC_transporter-like_ATP-bd"/>
</dbReference>
<dbReference type="GO" id="GO:0005524">
    <property type="term" value="F:ATP binding"/>
    <property type="evidence" value="ECO:0007669"/>
    <property type="project" value="UniProtKB-KW"/>
</dbReference>
<keyword evidence="3" id="KW-1003">Cell membrane</keyword>
<keyword evidence="7" id="KW-0408">Iron</keyword>
<keyword evidence="8" id="KW-0406">Ion transport</keyword>
<dbReference type="InterPro" id="IPR027417">
    <property type="entry name" value="P-loop_NTPase"/>
</dbReference>
<evidence type="ECO:0000256" key="4">
    <source>
        <dbReference type="ARBA" id="ARBA00022496"/>
    </source>
</evidence>
<dbReference type="InterPro" id="IPR051535">
    <property type="entry name" value="Siderophore_ABC-ATPase"/>
</dbReference>
<evidence type="ECO:0000313" key="12">
    <source>
        <dbReference type="Proteomes" id="UP001209713"/>
    </source>
</evidence>
<proteinExistence type="predicted"/>
<dbReference type="Pfam" id="PF00005">
    <property type="entry name" value="ABC_tran"/>
    <property type="match status" value="1"/>
</dbReference>
<keyword evidence="6 11" id="KW-0067">ATP-binding</keyword>
<keyword evidence="4" id="KW-0410">Iron transport</keyword>
<dbReference type="PROSITE" id="PS50893">
    <property type="entry name" value="ABC_TRANSPORTER_2"/>
    <property type="match status" value="1"/>
</dbReference>
<keyword evidence="9" id="KW-0472">Membrane</keyword>
<feature type="domain" description="ABC transporter" evidence="10">
    <location>
        <begin position="2"/>
        <end position="236"/>
    </location>
</feature>
<dbReference type="Gene3D" id="3.40.50.300">
    <property type="entry name" value="P-loop containing nucleotide triphosphate hydrolases"/>
    <property type="match status" value="1"/>
</dbReference>
<organism evidence="11 12">
    <name type="scientific">Marinomonas sargassi</name>
    <dbReference type="NCBI Taxonomy" id="2984494"/>
    <lineage>
        <taxon>Bacteria</taxon>
        <taxon>Pseudomonadati</taxon>
        <taxon>Pseudomonadota</taxon>
        <taxon>Gammaproteobacteria</taxon>
        <taxon>Oceanospirillales</taxon>
        <taxon>Oceanospirillaceae</taxon>
        <taxon>Marinomonas</taxon>
    </lineage>
</organism>
<dbReference type="PROSITE" id="PS00211">
    <property type="entry name" value="ABC_TRANSPORTER_1"/>
    <property type="match status" value="1"/>
</dbReference>
<dbReference type="EMBL" id="JAOVZB010000005">
    <property type="protein sequence ID" value="MCV2403618.1"/>
    <property type="molecule type" value="Genomic_DNA"/>
</dbReference>
<evidence type="ECO:0000313" key="11">
    <source>
        <dbReference type="EMBL" id="MCV2403618.1"/>
    </source>
</evidence>
<protein>
    <submittedName>
        <fullName evidence="11">ATP-binding cassette domain-containing protein</fullName>
    </submittedName>
</protein>
<evidence type="ECO:0000256" key="9">
    <source>
        <dbReference type="ARBA" id="ARBA00023136"/>
    </source>
</evidence>
<evidence type="ECO:0000256" key="1">
    <source>
        <dbReference type="ARBA" id="ARBA00004202"/>
    </source>
</evidence>
<keyword evidence="2" id="KW-0813">Transport</keyword>
<evidence type="ECO:0000259" key="10">
    <source>
        <dbReference type="PROSITE" id="PS50893"/>
    </source>
</evidence>
<gene>
    <name evidence="11" type="ORF">OFY17_12120</name>
</gene>
<evidence type="ECO:0000256" key="2">
    <source>
        <dbReference type="ARBA" id="ARBA00022448"/>
    </source>
</evidence>
<accession>A0ABT2YUP3</accession>
<reference evidence="11 12" key="1">
    <citation type="submission" date="2022-10" db="EMBL/GenBank/DDBJ databases">
        <title>Marinomonas transparenta sp. nov. and Marinomonas sargassi sp. nov., isolated from marine alga (Sargassum natans (L.) Gaillon).</title>
        <authorList>
            <person name="Wang Y."/>
        </authorList>
    </citation>
    <scope>NUCLEOTIDE SEQUENCE [LARGE SCALE GENOMIC DNA]</scope>
    <source>
        <strain evidence="11 12">C2222</strain>
    </source>
</reference>
<dbReference type="PANTHER" id="PTHR42771">
    <property type="entry name" value="IRON(3+)-HYDROXAMATE IMPORT ATP-BINDING PROTEIN FHUC"/>
    <property type="match status" value="1"/>
</dbReference>
<dbReference type="Proteomes" id="UP001209713">
    <property type="component" value="Unassembled WGS sequence"/>
</dbReference>
<comment type="subcellular location">
    <subcellularLocation>
        <location evidence="1">Cell membrane</location>
        <topology evidence="1">Peripheral membrane protein</topology>
    </subcellularLocation>
</comment>
<comment type="caution">
    <text evidence="11">The sequence shown here is derived from an EMBL/GenBank/DDBJ whole genome shotgun (WGS) entry which is preliminary data.</text>
</comment>
<dbReference type="SMART" id="SM00382">
    <property type="entry name" value="AAA"/>
    <property type="match status" value="1"/>
</dbReference>
<keyword evidence="12" id="KW-1185">Reference proteome</keyword>
<dbReference type="PANTHER" id="PTHR42771:SF3">
    <property type="entry name" value="PETROBACTIN IMPORT ATP-BINDING PROTEIN YCLP"/>
    <property type="match status" value="1"/>
</dbReference>
<keyword evidence="5" id="KW-0547">Nucleotide-binding</keyword>